<dbReference type="EMBL" id="CP017754">
    <property type="protein sequence ID" value="AOZ06665.1"/>
    <property type="molecule type" value="Genomic_DNA"/>
</dbReference>
<dbReference type="Proteomes" id="UP000177515">
    <property type="component" value="Chromosome 1"/>
</dbReference>
<accession>A0ABM6F5K4</accession>
<dbReference type="InterPro" id="IPR036390">
    <property type="entry name" value="WH_DNA-bd_sf"/>
</dbReference>
<evidence type="ECO:0000256" key="1">
    <source>
        <dbReference type="SAM" id="MobiDB-lite"/>
    </source>
</evidence>
<keyword evidence="3" id="KW-1185">Reference proteome</keyword>
<dbReference type="InterPro" id="IPR036388">
    <property type="entry name" value="WH-like_DNA-bd_sf"/>
</dbReference>
<reference evidence="2 3" key="1">
    <citation type="submission" date="2016-10" db="EMBL/GenBank/DDBJ databases">
        <title>Complete genome sequences of three Cupriavidus strains isolated from various Malaysian environments.</title>
        <authorList>
            <person name="Abdullah A.A.-A."/>
            <person name="Shafie N.A.H."/>
            <person name="Lau N.S."/>
        </authorList>
    </citation>
    <scope>NUCLEOTIDE SEQUENCE [LARGE SCALE GENOMIC DNA]</scope>
    <source>
        <strain evidence="2 3">USMAA1020</strain>
    </source>
</reference>
<proteinExistence type="predicted"/>
<dbReference type="SUPFAM" id="SSF46785">
    <property type="entry name" value="Winged helix' DNA-binding domain"/>
    <property type="match status" value="1"/>
</dbReference>
<dbReference type="Gene3D" id="1.10.10.10">
    <property type="entry name" value="Winged helix-like DNA-binding domain superfamily/Winged helix DNA-binding domain"/>
    <property type="match status" value="1"/>
</dbReference>
<feature type="region of interest" description="Disordered" evidence="1">
    <location>
        <begin position="138"/>
        <end position="157"/>
    </location>
</feature>
<gene>
    <name evidence="2" type="ORF">BKK80_13225</name>
</gene>
<dbReference type="RefSeq" id="WP_071013564.1">
    <property type="nucleotide sequence ID" value="NZ_CP017754.1"/>
</dbReference>
<evidence type="ECO:0008006" key="4">
    <source>
        <dbReference type="Google" id="ProtNLM"/>
    </source>
</evidence>
<evidence type="ECO:0000313" key="2">
    <source>
        <dbReference type="EMBL" id="AOZ06665.1"/>
    </source>
</evidence>
<protein>
    <recommendedName>
        <fullName evidence="4">MarR family transcriptional regulator</fullName>
    </recommendedName>
</protein>
<sequence>MPSSALEASEPLILALTDAMTAWQGALELTLSAAGLSYVKWLLLRAIARGNFTRGAALCGPVLIDPPWSERLLRELRDDGWLSFAGSEAPRIRTDAEDRVRRVWQAVKALHSVSVAPFNAQERVALGSLLERMKGTLHDHTGRQRRLAPAQETEAAS</sequence>
<name>A0ABM6F5K4_9BURK</name>
<organism evidence="2 3">
    <name type="scientific">Cupriavidus malaysiensis</name>
    <dbReference type="NCBI Taxonomy" id="367825"/>
    <lineage>
        <taxon>Bacteria</taxon>
        <taxon>Pseudomonadati</taxon>
        <taxon>Pseudomonadota</taxon>
        <taxon>Betaproteobacteria</taxon>
        <taxon>Burkholderiales</taxon>
        <taxon>Burkholderiaceae</taxon>
        <taxon>Cupriavidus</taxon>
    </lineage>
</organism>
<evidence type="ECO:0000313" key="3">
    <source>
        <dbReference type="Proteomes" id="UP000177515"/>
    </source>
</evidence>